<gene>
    <name evidence="1" type="ORF">IAC55_02160</name>
</gene>
<organism evidence="1 2">
    <name type="scientific">Candidatus Fimicola merdigallinarum</name>
    <dbReference type="NCBI Taxonomy" id="2840819"/>
    <lineage>
        <taxon>Bacteria</taxon>
        <taxon>Bacillati</taxon>
        <taxon>Bacillota</taxon>
        <taxon>Clostridia</taxon>
        <taxon>Lachnospirales</taxon>
        <taxon>Lachnospiraceae</taxon>
        <taxon>Lachnospiraceae incertae sedis</taxon>
        <taxon>Candidatus Fimicola</taxon>
    </lineage>
</organism>
<evidence type="ECO:0000313" key="2">
    <source>
        <dbReference type="Proteomes" id="UP000823611"/>
    </source>
</evidence>
<evidence type="ECO:0000313" key="1">
    <source>
        <dbReference type="EMBL" id="MBO8434113.1"/>
    </source>
</evidence>
<name>A0A9D9DWJ7_9FIRM</name>
<protein>
    <recommendedName>
        <fullName evidence="3">Replicative helicase inhibitor G39P N-terminal domain-containing protein</fullName>
    </recommendedName>
</protein>
<reference evidence="1" key="2">
    <citation type="journal article" date="2021" name="PeerJ">
        <title>Extensive microbial diversity within the chicken gut microbiome revealed by metagenomics and culture.</title>
        <authorList>
            <person name="Gilroy R."/>
            <person name="Ravi A."/>
            <person name="Getino M."/>
            <person name="Pursley I."/>
            <person name="Horton D.L."/>
            <person name="Alikhan N.F."/>
            <person name="Baker D."/>
            <person name="Gharbi K."/>
            <person name="Hall N."/>
            <person name="Watson M."/>
            <person name="Adriaenssens E.M."/>
            <person name="Foster-Nyarko E."/>
            <person name="Jarju S."/>
            <person name="Secka A."/>
            <person name="Antonio M."/>
            <person name="Oren A."/>
            <person name="Chaudhuri R.R."/>
            <person name="La Ragione R."/>
            <person name="Hildebrand F."/>
            <person name="Pallen M.J."/>
        </authorList>
    </citation>
    <scope>NUCLEOTIDE SEQUENCE</scope>
    <source>
        <strain evidence="1">F6-4510</strain>
    </source>
</reference>
<accession>A0A9D9DWJ7</accession>
<dbReference type="Gene3D" id="1.10.8.200">
    <property type="entry name" value="Replisome organizer (g39p helicase loader/inhibitor protein)"/>
    <property type="match status" value="1"/>
</dbReference>
<evidence type="ECO:0008006" key="3">
    <source>
        <dbReference type="Google" id="ProtNLM"/>
    </source>
</evidence>
<reference evidence="1" key="1">
    <citation type="submission" date="2020-10" db="EMBL/GenBank/DDBJ databases">
        <authorList>
            <person name="Gilroy R."/>
        </authorList>
    </citation>
    <scope>NUCLEOTIDE SEQUENCE</scope>
    <source>
        <strain evidence="1">F6-4510</strain>
    </source>
</reference>
<dbReference type="Proteomes" id="UP000823611">
    <property type="component" value="Unassembled WGS sequence"/>
</dbReference>
<dbReference type="AlphaFoldDB" id="A0A9D9DWJ7"/>
<dbReference type="EMBL" id="JADIMX010000041">
    <property type="protein sequence ID" value="MBO8434113.1"/>
    <property type="molecule type" value="Genomic_DNA"/>
</dbReference>
<comment type="caution">
    <text evidence="1">The sequence shown here is derived from an EMBL/GenBank/DDBJ whole genome shotgun (WGS) entry which is preliminary data.</text>
</comment>
<proteinExistence type="predicted"/>
<sequence>MTREETISVLTIIKSAYPKFYQGMSKNDAEAVINLWSVMFADTDISDVKLALYKIISTSQFPPSVAELRQAIVTTQEGAVLDTGEAWSQITRAIRNYGYMREAEALESLPQIVRQSVNRMGGWKELCTSENVMADRAHFIKIYSQIEKRENEQRLIPLPIREKIQMNIEMHKNSQTESISCNDKPLIEKKEENRPINIENNIKNVRNMIKSLICKEV</sequence>